<dbReference type="Gene3D" id="2.60.120.200">
    <property type="match status" value="1"/>
</dbReference>
<reference evidence="3" key="1">
    <citation type="submission" date="2020-10" db="EMBL/GenBank/DDBJ databases">
        <title>Unveiling of a novel bifunctional photoreceptor, Dualchrome1, isolated from a cosmopolitan green alga.</title>
        <authorList>
            <person name="Suzuki S."/>
            <person name="Kawachi M."/>
        </authorList>
    </citation>
    <scope>NUCLEOTIDE SEQUENCE</scope>
    <source>
        <strain evidence="3">NIES 2893</strain>
    </source>
</reference>
<dbReference type="InterPro" id="IPR051136">
    <property type="entry name" value="Intracellular_Lectin-GPT"/>
</dbReference>
<dbReference type="PANTHER" id="PTHR12223:SF19">
    <property type="entry name" value="LEGUME LECTIN DOMAIN-CONTAINING PROTEIN"/>
    <property type="match status" value="1"/>
</dbReference>
<evidence type="ECO:0000256" key="2">
    <source>
        <dbReference type="SAM" id="SignalP"/>
    </source>
</evidence>
<evidence type="ECO:0000313" key="3">
    <source>
        <dbReference type="EMBL" id="GHP07916.1"/>
    </source>
</evidence>
<organism evidence="3 4">
    <name type="scientific">Pycnococcus provasolii</name>
    <dbReference type="NCBI Taxonomy" id="41880"/>
    <lineage>
        <taxon>Eukaryota</taxon>
        <taxon>Viridiplantae</taxon>
        <taxon>Chlorophyta</taxon>
        <taxon>Pseudoscourfieldiophyceae</taxon>
        <taxon>Pseudoscourfieldiales</taxon>
        <taxon>Pycnococcaceae</taxon>
        <taxon>Pycnococcus</taxon>
    </lineage>
</organism>
<evidence type="ECO:0008006" key="5">
    <source>
        <dbReference type="Google" id="ProtNLM"/>
    </source>
</evidence>
<accession>A0A830HKK8</accession>
<dbReference type="InterPro" id="IPR056573">
    <property type="entry name" value="Lectin_L-type_dom"/>
</dbReference>
<feature type="region of interest" description="Disordered" evidence="1">
    <location>
        <begin position="370"/>
        <end position="395"/>
    </location>
</feature>
<dbReference type="AlphaFoldDB" id="A0A830HKK8"/>
<protein>
    <recommendedName>
        <fullName evidence="5">Legume lectin domain-containing protein</fullName>
    </recommendedName>
</protein>
<evidence type="ECO:0000313" key="4">
    <source>
        <dbReference type="Proteomes" id="UP000660262"/>
    </source>
</evidence>
<dbReference type="Pfam" id="PF18483">
    <property type="entry name" value="Lectin_L-type_dom"/>
    <property type="match status" value="1"/>
</dbReference>
<dbReference type="SUPFAM" id="SSF49899">
    <property type="entry name" value="Concanavalin A-like lectins/glucanases"/>
    <property type="match status" value="1"/>
</dbReference>
<gene>
    <name evidence="3" type="ORF">PPROV_000665800</name>
</gene>
<proteinExistence type="predicted"/>
<dbReference type="CDD" id="cd01951">
    <property type="entry name" value="lectin_L-type"/>
    <property type="match status" value="1"/>
</dbReference>
<dbReference type="PANTHER" id="PTHR12223">
    <property type="entry name" value="VESICULAR MANNOSE-BINDING LECTIN"/>
    <property type="match status" value="1"/>
</dbReference>
<dbReference type="OrthoDB" id="409136at2759"/>
<dbReference type="Proteomes" id="UP000660262">
    <property type="component" value="Unassembled WGS sequence"/>
</dbReference>
<comment type="caution">
    <text evidence="3">The sequence shown here is derived from an EMBL/GenBank/DDBJ whole genome shotgun (WGS) entry which is preliminary data.</text>
</comment>
<feature type="signal peptide" evidence="2">
    <location>
        <begin position="1"/>
        <end position="24"/>
    </location>
</feature>
<dbReference type="InterPro" id="IPR013320">
    <property type="entry name" value="ConA-like_dom_sf"/>
</dbReference>
<name>A0A830HKK8_9CHLO</name>
<keyword evidence="4" id="KW-1185">Reference proteome</keyword>
<sequence>MPPSPSSRPLLLLACSLFLVFAHADVDFPNFQSTLGLRMTGSANRTTDILRLTPSRRGVAGCAWYAVKQQVAGGFVGDFSVRIANEPDQSEPGPCRHVSHQSEHCVRGAGDGLAFVVQNADEHALGGGGGELGIGGIANGVAVELDTWYDAELEDGYGRHAAVLTGGRGIMTTHHGSAIGTTTDVPSFNDGTWHDVRVTYDAEFRADAVAHKSFRASPHLVALMAGMPTAEVSTPVAKDRAELFVETSGSGLPGRDRHPLGTLALYVDDMADAVLTVPVNLGEHLHLDHGRAWIGFCAATGAAFANHDIQRFRFSEGRSRSFETTSRAGTFLRSDLDVEARSGTPMELDPEFVRAQNSKFNTDFTYELSSIDNDETHGGPDDTRSVAGEPNHGAV</sequence>
<feature type="compositionally biased region" description="Basic and acidic residues" evidence="1">
    <location>
        <begin position="374"/>
        <end position="384"/>
    </location>
</feature>
<feature type="chain" id="PRO_5032531471" description="Legume lectin domain-containing protein" evidence="2">
    <location>
        <begin position="25"/>
        <end position="395"/>
    </location>
</feature>
<evidence type="ECO:0000256" key="1">
    <source>
        <dbReference type="SAM" id="MobiDB-lite"/>
    </source>
</evidence>
<dbReference type="EMBL" id="BNJQ01000018">
    <property type="protein sequence ID" value="GHP07916.1"/>
    <property type="molecule type" value="Genomic_DNA"/>
</dbReference>
<keyword evidence="2" id="KW-0732">Signal</keyword>